<dbReference type="EMBL" id="JBJQOH010000007">
    <property type="protein sequence ID" value="KAL3677895.1"/>
    <property type="molecule type" value="Genomic_DNA"/>
</dbReference>
<reference evidence="2 3" key="1">
    <citation type="submission" date="2024-09" db="EMBL/GenBank/DDBJ databases">
        <title>Chromosome-scale assembly of Riccia sorocarpa.</title>
        <authorList>
            <person name="Paukszto L."/>
        </authorList>
    </citation>
    <scope>NUCLEOTIDE SEQUENCE [LARGE SCALE GENOMIC DNA]</scope>
    <source>
        <strain evidence="2">LP-2024</strain>
        <tissue evidence="2">Aerial parts of the thallus</tissue>
    </source>
</reference>
<feature type="region of interest" description="Disordered" evidence="1">
    <location>
        <begin position="474"/>
        <end position="544"/>
    </location>
</feature>
<dbReference type="Proteomes" id="UP001633002">
    <property type="component" value="Unassembled WGS sequence"/>
</dbReference>
<name>A0ABD3GFD1_9MARC</name>
<sequence>MELLAQYPGIYKHFRHCNCIIYASLTKSEVALFAHDDYFDAEVRRKYTYHERVEYFYRQFMEAKQTGESMAALRKRLALETMNISEDDSKTALSTLEGTFQVAFRTRKLWDVQESIFRKFERKELKSMKAAGKVKKKDDGEMRPTWWRPLQSVSDERKLSILLHVDAGELALDQMSAECERCRSKEQGHDLPQPVQTFKTWAKEGSLKSVEWDVFHHDVPLHAECCPKQKYTLAIADVPYGFQLKDCSHNDSKPFLKNNVLDMLTQVGLVSSSSYWTLVIFHNLQQAPDVAEAFKNFGCKSCSGVWVKPNIKNSGGPRMTQNSEYWTVGFWSANGKMWMAHFGNCTGFPETVVLEPHSCVLSRGIGFFVVVLDCGDLSQLTTSTRCRRGIQRFWLQVLACGSRTTPVCALQGGRNCVAIELDKRQYLFLASRVYNMKKLPDANMEVTRGHKHSSNVGPLQNDGEAEINEVAHKVEDDPILLHNDDGAGSIGTQEDEHGSTNEEELEELPGQSKAGEADAGAKDADSAPLVVGDSLATDPIEMDP</sequence>
<evidence type="ECO:0000256" key="1">
    <source>
        <dbReference type="SAM" id="MobiDB-lite"/>
    </source>
</evidence>
<evidence type="ECO:0000313" key="3">
    <source>
        <dbReference type="Proteomes" id="UP001633002"/>
    </source>
</evidence>
<feature type="compositionally biased region" description="Basic and acidic residues" evidence="1">
    <location>
        <begin position="515"/>
        <end position="525"/>
    </location>
</feature>
<keyword evidence="3" id="KW-1185">Reference proteome</keyword>
<protein>
    <submittedName>
        <fullName evidence="2">Uncharacterized protein</fullName>
    </submittedName>
</protein>
<proteinExistence type="predicted"/>
<comment type="caution">
    <text evidence="2">The sequence shown here is derived from an EMBL/GenBank/DDBJ whole genome shotgun (WGS) entry which is preliminary data.</text>
</comment>
<evidence type="ECO:0000313" key="2">
    <source>
        <dbReference type="EMBL" id="KAL3677895.1"/>
    </source>
</evidence>
<dbReference type="AlphaFoldDB" id="A0ABD3GFD1"/>
<gene>
    <name evidence="2" type="ORF">R1sor_020851</name>
</gene>
<organism evidence="2 3">
    <name type="scientific">Riccia sorocarpa</name>
    <dbReference type="NCBI Taxonomy" id="122646"/>
    <lineage>
        <taxon>Eukaryota</taxon>
        <taxon>Viridiplantae</taxon>
        <taxon>Streptophyta</taxon>
        <taxon>Embryophyta</taxon>
        <taxon>Marchantiophyta</taxon>
        <taxon>Marchantiopsida</taxon>
        <taxon>Marchantiidae</taxon>
        <taxon>Marchantiales</taxon>
        <taxon>Ricciaceae</taxon>
        <taxon>Riccia</taxon>
    </lineage>
</organism>
<accession>A0ABD3GFD1</accession>